<dbReference type="InterPro" id="IPR000594">
    <property type="entry name" value="ThiF_NAD_FAD-bd"/>
</dbReference>
<dbReference type="GO" id="GO:0032447">
    <property type="term" value="P:protein urmylation"/>
    <property type="evidence" value="ECO:0007669"/>
    <property type="project" value="TreeGrafter"/>
</dbReference>
<dbReference type="GO" id="GO:0004792">
    <property type="term" value="F:thiosulfate-cyanide sulfurtransferase activity"/>
    <property type="evidence" value="ECO:0007669"/>
    <property type="project" value="TreeGrafter"/>
</dbReference>
<evidence type="ECO:0000313" key="3">
    <source>
        <dbReference type="Proteomes" id="UP000218209"/>
    </source>
</evidence>
<reference evidence="2 3" key="1">
    <citation type="submission" date="2017-03" db="EMBL/GenBank/DDBJ databases">
        <title>WGS assembly of Porphyra umbilicalis.</title>
        <authorList>
            <person name="Brawley S.H."/>
            <person name="Blouin N.A."/>
            <person name="Ficko-Blean E."/>
            <person name="Wheeler G.L."/>
            <person name="Lohr M."/>
            <person name="Goodson H.V."/>
            <person name="Jenkins J.W."/>
            <person name="Blaby-Haas C.E."/>
            <person name="Helliwell K.E."/>
            <person name="Chan C."/>
            <person name="Marriage T."/>
            <person name="Bhattacharya D."/>
            <person name="Klein A.S."/>
            <person name="Badis Y."/>
            <person name="Brodie J."/>
            <person name="Cao Y."/>
            <person name="Collen J."/>
            <person name="Dittami S.M."/>
            <person name="Gachon C.M."/>
            <person name="Green B.R."/>
            <person name="Karpowicz S."/>
            <person name="Kim J.W."/>
            <person name="Kudahl U."/>
            <person name="Lin S."/>
            <person name="Michel G."/>
            <person name="Mittag M."/>
            <person name="Olson B.J."/>
            <person name="Pangilinan J."/>
            <person name="Peng Y."/>
            <person name="Qiu H."/>
            <person name="Shu S."/>
            <person name="Singer J.T."/>
            <person name="Smith A.G."/>
            <person name="Sprecher B.N."/>
            <person name="Wagner V."/>
            <person name="Wang W."/>
            <person name="Wang Z.-Y."/>
            <person name="Yan J."/>
            <person name="Yarish C."/>
            <person name="Zoeuner-Riek S."/>
            <person name="Zhuang Y."/>
            <person name="Zou Y."/>
            <person name="Lindquist E.A."/>
            <person name="Grimwood J."/>
            <person name="Barry K."/>
            <person name="Rokhsar D.S."/>
            <person name="Schmutz J."/>
            <person name="Stiller J.W."/>
            <person name="Grossman A.R."/>
            <person name="Prochnik S.E."/>
        </authorList>
    </citation>
    <scope>NUCLEOTIDE SEQUENCE [LARGE SCALE GENOMIC DNA]</scope>
    <source>
        <strain evidence="2">4086291</strain>
    </source>
</reference>
<dbReference type="SMART" id="SM00450">
    <property type="entry name" value="RHOD"/>
    <property type="match status" value="1"/>
</dbReference>
<evidence type="ECO:0000259" key="1">
    <source>
        <dbReference type="PROSITE" id="PS50206"/>
    </source>
</evidence>
<dbReference type="Pfam" id="PF00581">
    <property type="entry name" value="Rhodanese"/>
    <property type="match status" value="1"/>
</dbReference>
<dbReference type="PROSITE" id="PS50206">
    <property type="entry name" value="RHODANESE_3"/>
    <property type="match status" value="1"/>
</dbReference>
<protein>
    <recommendedName>
        <fullName evidence="1">Rhodanese domain-containing protein</fullName>
    </recommendedName>
</protein>
<accession>A0A1X6P9Y6</accession>
<proteinExistence type="predicted"/>
<gene>
    <name evidence="2" type="ORF">BU14_0144s0011</name>
</gene>
<dbReference type="GO" id="GO:0002143">
    <property type="term" value="P:tRNA wobble position uridine thiolation"/>
    <property type="evidence" value="ECO:0007669"/>
    <property type="project" value="TreeGrafter"/>
</dbReference>
<organism evidence="2 3">
    <name type="scientific">Porphyra umbilicalis</name>
    <name type="common">Purple laver</name>
    <name type="synonym">Red alga</name>
    <dbReference type="NCBI Taxonomy" id="2786"/>
    <lineage>
        <taxon>Eukaryota</taxon>
        <taxon>Rhodophyta</taxon>
        <taxon>Bangiophyceae</taxon>
        <taxon>Bangiales</taxon>
        <taxon>Bangiaceae</taxon>
        <taxon>Porphyra</taxon>
    </lineage>
</organism>
<dbReference type="SUPFAM" id="SSF69572">
    <property type="entry name" value="Activating enzymes of the ubiquitin-like proteins"/>
    <property type="match status" value="1"/>
</dbReference>
<sequence length="540" mass="53567">MMVPPDPPLAAPPSAANGSLALGLPPADAYTPANLPPESISRYSRQLLLPVFGPTRQIALSSSRALIIGCGGLGCPAALYLGAAGVGHLALADRPGDVVEVTNLHRQVGHTTDRVGVEKAESLAIAVRAINPLVNVTVVDGSAFAGGDRPGGATAEALVAAYDVVLDCTDNVAARYLINDACVLGGVPLVAGAAVGTDGQLTVYNWEASAVDVARPPTGSPATPVVGTLLPPRKSSRVCLRCVFPVPPPPSCVGSCDTAGVLGPVPGVIGVLQALEAIKVLATPAAVAAAPDDPAAPAPGVPLPPSGAAAAAGLTVLARRMLLFDGADGAFTTVTLRPARPDCAVCSPARTVTSTAGVDYAAWARGKPRAATAAPPVAVAAEGAAAAVPRSTDVDTASGAPAAPAGSCSVVPFQPSALPPHLPPAWRLPADAFAATYFTPAGAAATLLVDVRPAAQYQLCAVPGSVNVPVDGFAAAVPDLATRLIGGKDAGEGAAAIRRMVIVCRRGNQSRVAVAAARGAGVEAVDIIGGLAAWPGFPAY</sequence>
<dbReference type="Proteomes" id="UP000218209">
    <property type="component" value="Unassembled WGS sequence"/>
</dbReference>
<dbReference type="AlphaFoldDB" id="A0A1X6P9Y6"/>
<dbReference type="EMBL" id="KV918835">
    <property type="protein sequence ID" value="OSX77545.1"/>
    <property type="molecule type" value="Genomic_DNA"/>
</dbReference>
<dbReference type="Gene3D" id="3.40.50.720">
    <property type="entry name" value="NAD(P)-binding Rossmann-like Domain"/>
    <property type="match status" value="1"/>
</dbReference>
<dbReference type="Gene3D" id="3.40.250.10">
    <property type="entry name" value="Rhodanese-like domain"/>
    <property type="match status" value="1"/>
</dbReference>
<feature type="domain" description="Rhodanese" evidence="1">
    <location>
        <begin position="442"/>
        <end position="535"/>
    </location>
</feature>
<dbReference type="OrthoDB" id="10261062at2759"/>
<dbReference type="GO" id="GO:0016779">
    <property type="term" value="F:nucleotidyltransferase activity"/>
    <property type="evidence" value="ECO:0007669"/>
    <property type="project" value="TreeGrafter"/>
</dbReference>
<dbReference type="InterPro" id="IPR001763">
    <property type="entry name" value="Rhodanese-like_dom"/>
</dbReference>
<dbReference type="InterPro" id="IPR036873">
    <property type="entry name" value="Rhodanese-like_dom_sf"/>
</dbReference>
<dbReference type="CDD" id="cd00757">
    <property type="entry name" value="ThiF_MoeB_HesA_family"/>
    <property type="match status" value="1"/>
</dbReference>
<dbReference type="InterPro" id="IPR035985">
    <property type="entry name" value="Ubiquitin-activating_enz"/>
</dbReference>
<dbReference type="GO" id="GO:0005737">
    <property type="term" value="C:cytoplasm"/>
    <property type="evidence" value="ECO:0007669"/>
    <property type="project" value="TreeGrafter"/>
</dbReference>
<keyword evidence="3" id="KW-1185">Reference proteome</keyword>
<dbReference type="InterPro" id="IPR045886">
    <property type="entry name" value="ThiF/MoeB/HesA"/>
</dbReference>
<dbReference type="PANTHER" id="PTHR10953">
    <property type="entry name" value="UBIQUITIN-ACTIVATING ENZYME E1"/>
    <property type="match status" value="1"/>
</dbReference>
<dbReference type="SUPFAM" id="SSF52821">
    <property type="entry name" value="Rhodanese/Cell cycle control phosphatase"/>
    <property type="match status" value="1"/>
</dbReference>
<name>A0A1X6P9Y6_PORUM</name>
<dbReference type="PANTHER" id="PTHR10953:SF102">
    <property type="entry name" value="ADENYLYLTRANSFERASE AND SULFURTRANSFERASE MOCS3"/>
    <property type="match status" value="1"/>
</dbReference>
<evidence type="ECO:0000313" key="2">
    <source>
        <dbReference type="EMBL" id="OSX77545.1"/>
    </source>
</evidence>
<dbReference type="Pfam" id="PF00899">
    <property type="entry name" value="ThiF"/>
    <property type="match status" value="1"/>
</dbReference>
<dbReference type="GO" id="GO:0042292">
    <property type="term" value="F:URM1 activating enzyme activity"/>
    <property type="evidence" value="ECO:0007669"/>
    <property type="project" value="TreeGrafter"/>
</dbReference>